<feature type="region of interest" description="Disordered" evidence="3">
    <location>
        <begin position="104"/>
        <end position="126"/>
    </location>
</feature>
<feature type="compositionally biased region" description="Polar residues" evidence="3">
    <location>
        <begin position="351"/>
        <end position="374"/>
    </location>
</feature>
<sequence>MFTNTDLVESLENFHITSPEKVNTVRRPSGDFESFMNSDDFEDDNVQFNVQGSPMVNGIIPKKNKKNELKPYKENENPLPQQFGSFLSKMDEWSVNYGTVKATKGDPKRNGETTRGLSNLAEENNGAPQAQWRNYLLKPKQNNNHHQSPKDVSDLIVTASLSDLSLIPADTFKKKEKSDFSNMSHETDPAREAKSVFKNVLKHQRSNYFRDNDTPEANSHTKSVNAAGQSYQARNYIGATDSGSISHSVTVSESESESESQAESESVDYDSGSDSEPKIRQDSVINPSNINSPSPKPRTVTNTRRLPLITPEDAGLVFDHETGLWDKQRMAQTANSNVSTSSSSSFVMEGDSTTSHSNSTGTVKNGGQDTFTTETPKRKNGVAAMRVPPIVTINGDTKNGIHDEEYSREGNTSTNTSASTNTVTDDTPLSTPKFNRNFFKSDTRKLATTRQPSSSLHKELSSTDLHGHGDADGNVGDVTNVSQMDTSYDLTKREIMSRILEIEPNPANWQTLYEVDLSDQAIRDSCIGINELLPNLIDLDVSNNELISLQGIPKRIQTLCIAKNKLRTQLIQFQDLPHVEHLDISANNLSALQDLRITAPLSHLRCLDVSNTGINSLMGLPKFARLDTLIARDNRLIGSIDFKRLYESSPIPWRHVTKLDLSNNTITNLKNLHYLTSLRVLVLDGNSIERLHSRDKKKGPGNPELRYLSLRNAAVPLHSLSGFPNLRILRFTVPTDLNHNKNHSPTKKTINWESTDAATCSSSIPLPASKRYPLPFPLEQLEIVGATSTTTTTSTGDSSANDSVQWEQFCFPPQLRRATLQQLGLTRVPASLTTNSALSSLDLQRNDLYSAQILLPSLPHNLLRLNIRGNPVLDPAEPAEPVHTARFGFGPDRTTKHGPGNAHAVALPHTNASSNTDLLSLVLHWCPALVECDLQMEGYQREA</sequence>
<dbReference type="PROSITE" id="PS51450">
    <property type="entry name" value="LRR"/>
    <property type="match status" value="1"/>
</dbReference>
<feature type="compositionally biased region" description="Polar residues" evidence="3">
    <location>
        <begin position="446"/>
        <end position="455"/>
    </location>
</feature>
<feature type="region of interest" description="Disordered" evidence="3">
    <location>
        <begin position="240"/>
        <end position="304"/>
    </location>
</feature>
<dbReference type="SUPFAM" id="SSF52058">
    <property type="entry name" value="L domain-like"/>
    <property type="match status" value="1"/>
</dbReference>
<feature type="region of interest" description="Disordered" evidence="3">
    <location>
        <begin position="393"/>
        <end position="480"/>
    </location>
</feature>
<comment type="caution">
    <text evidence="4">The sequence shown here is derived from an EMBL/GenBank/DDBJ whole genome shotgun (WGS) entry which is preliminary data.</text>
</comment>
<feature type="compositionally biased region" description="Low complexity" evidence="3">
    <location>
        <begin position="411"/>
        <end position="427"/>
    </location>
</feature>
<feature type="compositionally biased region" description="Basic and acidic residues" evidence="3">
    <location>
        <begin position="456"/>
        <end position="471"/>
    </location>
</feature>
<dbReference type="PANTHER" id="PTHR47566">
    <property type="match status" value="1"/>
</dbReference>
<keyword evidence="2" id="KW-0677">Repeat</keyword>
<keyword evidence="5" id="KW-1185">Reference proteome</keyword>
<gene>
    <name evidence="4" type="ORF">KLDO_g3472</name>
</gene>
<dbReference type="InterPro" id="IPR032675">
    <property type="entry name" value="LRR_dom_sf"/>
</dbReference>
<feature type="compositionally biased region" description="Low complexity" evidence="3">
    <location>
        <begin position="335"/>
        <end position="345"/>
    </location>
</feature>
<dbReference type="InterPro" id="IPR001611">
    <property type="entry name" value="Leu-rich_rpt"/>
</dbReference>
<evidence type="ECO:0000256" key="3">
    <source>
        <dbReference type="SAM" id="MobiDB-lite"/>
    </source>
</evidence>
<feature type="compositionally biased region" description="Basic and acidic residues" evidence="3">
    <location>
        <begin position="399"/>
        <end position="408"/>
    </location>
</feature>
<feature type="compositionally biased region" description="Low complexity" evidence="3">
    <location>
        <begin position="242"/>
        <end position="253"/>
    </location>
</feature>
<reference evidence="4 5" key="1">
    <citation type="submission" date="2014-03" db="EMBL/GenBank/DDBJ databases">
        <title>The genome of Kluyveromyces dobzhanskii.</title>
        <authorList>
            <person name="Nystedt B."/>
            <person name="Astrom S."/>
        </authorList>
    </citation>
    <scope>NUCLEOTIDE SEQUENCE [LARGE SCALE GENOMIC DNA]</scope>
    <source>
        <strain evidence="4 5">CBS 2104</strain>
    </source>
</reference>
<evidence type="ECO:0000313" key="4">
    <source>
        <dbReference type="EMBL" id="CDO95225.1"/>
    </source>
</evidence>
<dbReference type="AlphaFoldDB" id="A0A0A8LAN6"/>
<organism evidence="4 5">
    <name type="scientific">Kluyveromyces dobzhanskii CBS 2104</name>
    <dbReference type="NCBI Taxonomy" id="1427455"/>
    <lineage>
        <taxon>Eukaryota</taxon>
        <taxon>Fungi</taxon>
        <taxon>Dikarya</taxon>
        <taxon>Ascomycota</taxon>
        <taxon>Saccharomycotina</taxon>
        <taxon>Saccharomycetes</taxon>
        <taxon>Saccharomycetales</taxon>
        <taxon>Saccharomycetaceae</taxon>
        <taxon>Kluyveromyces</taxon>
    </lineage>
</organism>
<dbReference type="OrthoDB" id="7451790at2759"/>
<keyword evidence="1" id="KW-0433">Leucine-rich repeat</keyword>
<dbReference type="InterPro" id="IPR052574">
    <property type="entry name" value="CDIRP"/>
</dbReference>
<evidence type="ECO:0000256" key="2">
    <source>
        <dbReference type="ARBA" id="ARBA00022737"/>
    </source>
</evidence>
<dbReference type="Gene3D" id="3.80.10.10">
    <property type="entry name" value="Ribonuclease Inhibitor"/>
    <property type="match status" value="4"/>
</dbReference>
<feature type="compositionally biased region" description="Acidic residues" evidence="3">
    <location>
        <begin position="254"/>
        <end position="273"/>
    </location>
</feature>
<name>A0A0A8LAN6_9SACH</name>
<accession>A0A0A8LAN6</accession>
<feature type="compositionally biased region" description="Polar residues" evidence="3">
    <location>
        <begin position="428"/>
        <end position="438"/>
    </location>
</feature>
<proteinExistence type="predicted"/>
<dbReference type="PANTHER" id="PTHR47566:SF1">
    <property type="entry name" value="PROTEIN NUD1"/>
    <property type="match status" value="1"/>
</dbReference>
<evidence type="ECO:0000313" key="5">
    <source>
        <dbReference type="Proteomes" id="UP000031516"/>
    </source>
</evidence>
<protein>
    <submittedName>
        <fullName evidence="4">WGS project CCBQ000000000 data, contig 00272</fullName>
    </submittedName>
</protein>
<evidence type="ECO:0000256" key="1">
    <source>
        <dbReference type="ARBA" id="ARBA00022614"/>
    </source>
</evidence>
<dbReference type="GO" id="GO:0035591">
    <property type="term" value="F:signaling adaptor activity"/>
    <property type="evidence" value="ECO:0007669"/>
    <property type="project" value="TreeGrafter"/>
</dbReference>
<dbReference type="EMBL" id="CCBQ010000044">
    <property type="protein sequence ID" value="CDO95225.1"/>
    <property type="molecule type" value="Genomic_DNA"/>
</dbReference>
<dbReference type="Proteomes" id="UP000031516">
    <property type="component" value="Unassembled WGS sequence"/>
</dbReference>
<feature type="region of interest" description="Disordered" evidence="3">
    <location>
        <begin position="334"/>
        <end position="375"/>
    </location>
</feature>